<reference evidence="10 11" key="1">
    <citation type="submission" date="2018-05" db="EMBL/GenBank/DDBJ databases">
        <title>Genomic Encyclopedia of Type Strains, Phase IV (KMG-V): Genome sequencing to study the core and pangenomes of soil and plant-associated prokaryotes.</title>
        <authorList>
            <person name="Whitman W."/>
        </authorList>
    </citation>
    <scope>NUCLEOTIDE SEQUENCE [LARGE SCALE GENOMIC DNA]</scope>
    <source>
        <strain evidence="10 11">SIr-6563</strain>
    </source>
</reference>
<evidence type="ECO:0000256" key="4">
    <source>
        <dbReference type="ARBA" id="ARBA00022676"/>
    </source>
</evidence>
<feature type="repeat" description="TPR" evidence="8">
    <location>
        <begin position="248"/>
        <end position="281"/>
    </location>
</feature>
<evidence type="ECO:0000256" key="8">
    <source>
        <dbReference type="PROSITE-ProRule" id="PRU00339"/>
    </source>
</evidence>
<dbReference type="Gene3D" id="3.40.50.11380">
    <property type="match status" value="2"/>
</dbReference>
<dbReference type="SUPFAM" id="SSF48452">
    <property type="entry name" value="TPR-like"/>
    <property type="match status" value="2"/>
</dbReference>
<keyword evidence="11" id="KW-1185">Reference proteome</keyword>
<comment type="caution">
    <text evidence="10">The sequence shown here is derived from an EMBL/GenBank/DDBJ whole genome shotgun (WGS) entry which is preliminary data.</text>
</comment>
<feature type="repeat" description="TPR" evidence="8">
    <location>
        <begin position="146"/>
        <end position="179"/>
    </location>
</feature>
<feature type="repeat" description="TPR" evidence="8">
    <location>
        <begin position="282"/>
        <end position="315"/>
    </location>
</feature>
<evidence type="ECO:0000256" key="1">
    <source>
        <dbReference type="ARBA" id="ARBA00004922"/>
    </source>
</evidence>
<dbReference type="InterPro" id="IPR011990">
    <property type="entry name" value="TPR-like_helical_dom_sf"/>
</dbReference>
<feature type="domain" description="O-GlcNAc transferase C-terminal" evidence="9">
    <location>
        <begin position="360"/>
        <end position="527"/>
    </location>
</feature>
<dbReference type="SMART" id="SM00386">
    <property type="entry name" value="HAT"/>
    <property type="match status" value="4"/>
</dbReference>
<keyword evidence="4" id="KW-0328">Glycosyltransferase</keyword>
<evidence type="ECO:0000256" key="7">
    <source>
        <dbReference type="ARBA" id="ARBA00022803"/>
    </source>
</evidence>
<protein>
    <recommendedName>
        <fullName evidence="3">protein O-GlcNAc transferase</fullName>
        <ecNumber evidence="3">2.4.1.255</ecNumber>
    </recommendedName>
</protein>
<dbReference type="Pfam" id="PF13424">
    <property type="entry name" value="TPR_12"/>
    <property type="match status" value="2"/>
</dbReference>
<name>A0ABX5MN02_9BURK</name>
<comment type="pathway">
    <text evidence="1">Protein modification; protein glycosylation.</text>
</comment>
<dbReference type="InterPro" id="IPR003107">
    <property type="entry name" value="HAT"/>
</dbReference>
<dbReference type="Pfam" id="PF13432">
    <property type="entry name" value="TPR_16"/>
    <property type="match status" value="2"/>
</dbReference>
<evidence type="ECO:0000256" key="3">
    <source>
        <dbReference type="ARBA" id="ARBA00011970"/>
    </source>
</evidence>
<dbReference type="Gene3D" id="1.25.40.10">
    <property type="entry name" value="Tetratricopeptide repeat domain"/>
    <property type="match status" value="4"/>
</dbReference>
<dbReference type="InterPro" id="IPR051939">
    <property type="entry name" value="Glycosyltr_41/O-GlcNAc_trsf"/>
</dbReference>
<feature type="domain" description="O-GlcNAc transferase C-terminal" evidence="9">
    <location>
        <begin position="898"/>
        <end position="1040"/>
    </location>
</feature>
<dbReference type="PROSITE" id="PS50293">
    <property type="entry name" value="TPR_REGION"/>
    <property type="match status" value="1"/>
</dbReference>
<feature type="repeat" description="TPR" evidence="8">
    <location>
        <begin position="112"/>
        <end position="145"/>
    </location>
</feature>
<dbReference type="PANTHER" id="PTHR44835">
    <property type="entry name" value="UDP-N-ACETYLGLUCOSAMINE--PEPTIDE N-ACETYLGLUCOSAMINYLTRANSFERASE SPINDLY-RELATED"/>
    <property type="match status" value="1"/>
</dbReference>
<dbReference type="EMBL" id="QJJV01000010">
    <property type="protein sequence ID" value="PXX15400.1"/>
    <property type="molecule type" value="Genomic_DNA"/>
</dbReference>
<feature type="repeat" description="TPR" evidence="8">
    <location>
        <begin position="214"/>
        <end position="247"/>
    </location>
</feature>
<dbReference type="EC" id="2.4.1.255" evidence="3"/>
<evidence type="ECO:0000313" key="10">
    <source>
        <dbReference type="EMBL" id="PXX15400.1"/>
    </source>
</evidence>
<dbReference type="GO" id="GO:0016740">
    <property type="term" value="F:transferase activity"/>
    <property type="evidence" value="ECO:0007669"/>
    <property type="project" value="UniProtKB-KW"/>
</dbReference>
<gene>
    <name evidence="10" type="ORF">C7400_110193</name>
</gene>
<feature type="domain" description="O-GlcNAc transferase C-terminal" evidence="9">
    <location>
        <begin position="544"/>
        <end position="721"/>
    </location>
</feature>
<evidence type="ECO:0000256" key="5">
    <source>
        <dbReference type="ARBA" id="ARBA00022679"/>
    </source>
</evidence>
<dbReference type="InterPro" id="IPR019734">
    <property type="entry name" value="TPR_rpt"/>
</dbReference>
<dbReference type="PROSITE" id="PS50005">
    <property type="entry name" value="TPR"/>
    <property type="match status" value="7"/>
</dbReference>
<keyword evidence="6" id="KW-0677">Repeat</keyword>
<dbReference type="InterPro" id="IPR029489">
    <property type="entry name" value="OGT/SEC/SPY_C"/>
</dbReference>
<dbReference type="SMART" id="SM00028">
    <property type="entry name" value="TPR"/>
    <property type="match status" value="10"/>
</dbReference>
<feature type="repeat" description="TPR" evidence="8">
    <location>
        <begin position="784"/>
        <end position="817"/>
    </location>
</feature>
<proteinExistence type="inferred from homology"/>
<feature type="repeat" description="TPR" evidence="8">
    <location>
        <begin position="750"/>
        <end position="783"/>
    </location>
</feature>
<keyword evidence="5 10" id="KW-0808">Transferase</keyword>
<evidence type="ECO:0000259" key="9">
    <source>
        <dbReference type="Pfam" id="PF13844"/>
    </source>
</evidence>
<evidence type="ECO:0000256" key="2">
    <source>
        <dbReference type="ARBA" id="ARBA00005386"/>
    </source>
</evidence>
<organism evidence="10 11">
    <name type="scientific">Paraburkholderia tropica</name>
    <dbReference type="NCBI Taxonomy" id="92647"/>
    <lineage>
        <taxon>Bacteria</taxon>
        <taxon>Pseudomonadati</taxon>
        <taxon>Pseudomonadota</taxon>
        <taxon>Betaproteobacteria</taxon>
        <taxon>Burkholderiales</taxon>
        <taxon>Burkholderiaceae</taxon>
        <taxon>Paraburkholderia</taxon>
    </lineage>
</organism>
<feature type="domain" description="O-GlcNAc transferase C-terminal" evidence="9">
    <location>
        <begin position="1093"/>
        <end position="1271"/>
    </location>
</feature>
<sequence length="1303" mass="141221">MNPVDLTDPASAAGTFADAVAAWRAGALDDAHARCKRLIAANAQDADALHLAGIVATPGDRLAARALIERALAVRIDPNFLVSLALTCDPATQTADAIATLERALALQPDLAIALNNLANLCAQQGDTARALALFERVLTLAPDYAAAHYNYGSLLLGSGEAARAEAPLRRAVAIDPGSVNAWNNLANVLIALHRTGDALTLLEHAHTLAPDSPDVLTNLGCQLRTIGRYGEARNALARALELDPGNAAAWNNLGNVHVDLAHLDDALAHFLRAIDIDTRFANAHSNLGNVFKSMGRIEDAIAAYRHALRCEPGSLGAHSNLVYALTFASDDGPAIRAETERFAAAHERAWQPAPLMQLKPHTYANTPEPARRLRIGYVSPDFRNHCQALFMQPLLAHHDHAAFEIVCYSLVPQADEVTARLARYADHWRDVSQLDDENLAQQIRADHIDILVDLTMHMDGARRLVFARRPAPVQVAWLAYPGTTGSPAMDWRFSDPWLDPRDVPNLDAQYTERTLRLPDTFWCYDAQAPGIAVSALPALSASLITFGCLNNPCKLTDATFALWSGVFAALREAGQRTRLVLMAPPGSARERLNARLAAHGIDPAQVNYVGFQSRDDYLRTWSQIDIALDTFPYNGHTTSLDAFWMGVPVPTRVGRTAHARAGLSLLSNLGLPELAAQSNAEYAEIVVSLARDLPRLAALRAGLRARMEASPLMDGARFARGMEAAFHEIWRDWCERALRLEIDAAPGDAVAPGNLGALLAAAGRFDEAQAAFETALALDPAFAGAWRNLGNLMLQTRRGDEALDAFDRAVALAPPDAPAVADMHALHAGALLQAGETAAALAAFERAVTACPDDLGTHSDYVYAQLFCRDDPQVIRTQTEAFGARHEAQYLAASAVASVPFANARDATRRLRIGFLSPDFRDHCQSLFTLPLFEHLNRAEVETFCYADVREPDAVTQRIAALADHWRDVRALGDAQLAQAIRDDGVDILVDLTMHMAHARRLVFARRPAPVQAAWLAYPGTTGSAAMDWRLSDPWLDPRDVPQIDAQIDAHIDARYTERTLRLPDTFWCYAPLDAAARELACGPLPALAGGALTFGCLNNPCKLTDATLALWGRVFAALREAGETPPRLVLLAGEGSLRRRLAARLAAAGIDPACVRFVGYQARIDYLRTWSQIDIALDTFPYNGHTTSLDAFWMGVPVPTRVGRTAHARAGLSLLSNLGLPDLAAHSDAEYAEIVVSLARDLPRLSALRAGLRARMQASPLMDGARFARGMEAAWREMWRDWCASDAVPAAIPSADASTSP</sequence>
<evidence type="ECO:0000256" key="6">
    <source>
        <dbReference type="ARBA" id="ARBA00022737"/>
    </source>
</evidence>
<dbReference type="Proteomes" id="UP000247515">
    <property type="component" value="Unassembled WGS sequence"/>
</dbReference>
<comment type="similarity">
    <text evidence="2">Belongs to the glycosyltransferase 41 family. O-GlcNAc transferase subfamily.</text>
</comment>
<dbReference type="Pfam" id="PF13844">
    <property type="entry name" value="Glyco_transf_41"/>
    <property type="match status" value="4"/>
</dbReference>
<dbReference type="RefSeq" id="WP_110327889.1">
    <property type="nucleotide sequence ID" value="NZ_JAGIXD010000040.1"/>
</dbReference>
<evidence type="ECO:0000313" key="11">
    <source>
        <dbReference type="Proteomes" id="UP000247515"/>
    </source>
</evidence>
<accession>A0ABX5MN02</accession>
<dbReference type="PANTHER" id="PTHR44835:SF1">
    <property type="entry name" value="PROTEIN O-GLCNAC TRANSFERASE"/>
    <property type="match status" value="1"/>
</dbReference>
<dbReference type="Gene3D" id="3.40.50.2000">
    <property type="entry name" value="Glycogen Phosphorylase B"/>
    <property type="match status" value="2"/>
</dbReference>
<keyword evidence="7 8" id="KW-0802">TPR repeat</keyword>